<keyword evidence="3" id="KW-1185">Reference proteome</keyword>
<name>A0A0C3NHB3_PISTI</name>
<sequence>MAAGAIHLMHRSRKLGCIGLLLASTTATVRIMIGSRLVRKADQVPVNGARLA</sequence>
<dbReference type="HOGENOM" id="CLU_3088188_0_0_1"/>
<dbReference type="AlphaFoldDB" id="A0A0C3NHB3"/>
<dbReference type="EMBL" id="KN832076">
    <property type="protein sequence ID" value="KIN95110.1"/>
    <property type="molecule type" value="Genomic_DNA"/>
</dbReference>
<dbReference type="Proteomes" id="UP000054217">
    <property type="component" value="Unassembled WGS sequence"/>
</dbReference>
<evidence type="ECO:0000313" key="1">
    <source>
        <dbReference type="EMBL" id="KIN95110.1"/>
    </source>
</evidence>
<reference evidence="3" key="2">
    <citation type="submission" date="2015-01" db="EMBL/GenBank/DDBJ databases">
        <title>Evolutionary Origins and Diversification of the Mycorrhizal Mutualists.</title>
        <authorList>
            <consortium name="DOE Joint Genome Institute"/>
            <consortium name="Mycorrhizal Genomics Consortium"/>
            <person name="Kohler A."/>
            <person name="Kuo A."/>
            <person name="Nagy L.G."/>
            <person name="Floudas D."/>
            <person name="Copeland A."/>
            <person name="Barry K.W."/>
            <person name="Cichocki N."/>
            <person name="Veneault-Fourrey C."/>
            <person name="LaButti K."/>
            <person name="Lindquist E.A."/>
            <person name="Lipzen A."/>
            <person name="Lundell T."/>
            <person name="Morin E."/>
            <person name="Murat C."/>
            <person name="Riley R."/>
            <person name="Ohm R."/>
            <person name="Sun H."/>
            <person name="Tunlid A."/>
            <person name="Henrissat B."/>
            <person name="Grigoriev I.V."/>
            <person name="Hibbett D.S."/>
            <person name="Martin F."/>
        </authorList>
    </citation>
    <scope>NUCLEOTIDE SEQUENCE [LARGE SCALE GENOMIC DNA]</scope>
    <source>
        <strain evidence="2 3">Marx 270</strain>
    </source>
</reference>
<reference evidence="1" key="3">
    <citation type="submission" date="2015-02" db="EMBL/GenBank/DDBJ databases">
        <title>Evolutionary Origins and Diversification of the Mycorrhizal Mutualists.</title>
        <authorList>
            <consortium name="DOE Joint Genome Institute"/>
            <consortium name="Mycorrhizal Genomics Consortium"/>
            <person name="Kohler A."/>
            <person name="Kuo A."/>
            <person name="Nagy L.G."/>
            <person name="Floudas D."/>
            <person name="Copeland A."/>
            <person name="Barry K.W."/>
            <person name="Cichocki N."/>
            <person name="Veneault-Fourrey C."/>
            <person name="LaButti K."/>
            <person name="Lindquist E.A."/>
            <person name="Lipzen A."/>
            <person name="Lundell T."/>
            <person name="Morin E."/>
            <person name="Murat C."/>
            <person name="Riley R."/>
            <person name="Ohm R."/>
            <person name="Sun H."/>
            <person name="Tunlid A."/>
            <person name="Henrissat B."/>
            <person name="Grigoriev I.V."/>
            <person name="Hibbett D.S."/>
            <person name="Martin F."/>
        </authorList>
    </citation>
    <scope>NUCLEOTIDE SEQUENCE</scope>
    <source>
        <strain evidence="1 3">Marx 270</strain>
    </source>
</reference>
<gene>
    <name evidence="1" type="ORF">M404DRAFT_1007761</name>
    <name evidence="2" type="ORF">M404DRAFT_999175</name>
</gene>
<organism evidence="1 3">
    <name type="scientific">Pisolithus tinctorius Marx 270</name>
    <dbReference type="NCBI Taxonomy" id="870435"/>
    <lineage>
        <taxon>Eukaryota</taxon>
        <taxon>Fungi</taxon>
        <taxon>Dikarya</taxon>
        <taxon>Basidiomycota</taxon>
        <taxon>Agaricomycotina</taxon>
        <taxon>Agaricomycetes</taxon>
        <taxon>Agaricomycetidae</taxon>
        <taxon>Boletales</taxon>
        <taxon>Sclerodermatineae</taxon>
        <taxon>Pisolithaceae</taxon>
        <taxon>Pisolithus</taxon>
    </lineage>
</organism>
<reference evidence="1 3" key="1">
    <citation type="submission" date="2014-04" db="EMBL/GenBank/DDBJ databases">
        <authorList>
            <consortium name="DOE Joint Genome Institute"/>
            <person name="Kuo A."/>
            <person name="Kohler A."/>
            <person name="Costa M.D."/>
            <person name="Nagy L.G."/>
            <person name="Floudas D."/>
            <person name="Copeland A."/>
            <person name="Barry K.W."/>
            <person name="Cichocki N."/>
            <person name="Veneault-Fourrey C."/>
            <person name="LaButti K."/>
            <person name="Lindquist E.A."/>
            <person name="Lipzen A."/>
            <person name="Lundell T."/>
            <person name="Morin E."/>
            <person name="Murat C."/>
            <person name="Sun H."/>
            <person name="Tunlid A."/>
            <person name="Henrissat B."/>
            <person name="Grigoriev I.V."/>
            <person name="Hibbett D.S."/>
            <person name="Martin F."/>
            <person name="Nordberg H.P."/>
            <person name="Cantor M.N."/>
            <person name="Hua S.X."/>
        </authorList>
    </citation>
    <scope>NUCLEOTIDE SEQUENCE [LARGE SCALE GENOMIC DNA]</scope>
    <source>
        <strain evidence="1 3">Marx 270</strain>
    </source>
</reference>
<protein>
    <submittedName>
        <fullName evidence="1">Uncharacterized protein</fullName>
    </submittedName>
</protein>
<proteinExistence type="predicted"/>
<evidence type="ECO:0000313" key="3">
    <source>
        <dbReference type="Proteomes" id="UP000054217"/>
    </source>
</evidence>
<accession>A0A0C3NHB3</accession>
<evidence type="ECO:0000313" key="2">
    <source>
        <dbReference type="EMBL" id="KIO06545.1"/>
    </source>
</evidence>
<dbReference type="EMBL" id="KN831963">
    <property type="protein sequence ID" value="KIO06545.1"/>
    <property type="molecule type" value="Genomic_DNA"/>
</dbReference>